<reference evidence="1" key="1">
    <citation type="journal article" date="2014" name="Int. J. Syst. Evol. Microbiol.">
        <title>Complete genome of a new Firmicutes species belonging to the dominant human colonic microbiota ('Ruminococcus bicirculans') reveals two chromosomes and a selective capacity to utilize plant glucans.</title>
        <authorList>
            <consortium name="NISC Comparative Sequencing Program"/>
            <person name="Wegmann U."/>
            <person name="Louis P."/>
            <person name="Goesmann A."/>
            <person name="Henrissat B."/>
            <person name="Duncan S.H."/>
            <person name="Flint H.J."/>
        </authorList>
    </citation>
    <scope>NUCLEOTIDE SEQUENCE</scope>
    <source>
        <strain evidence="1">KCTC 62575</strain>
    </source>
</reference>
<proteinExistence type="predicted"/>
<keyword evidence="4" id="KW-1185">Reference proteome</keyword>
<dbReference type="Gene3D" id="3.90.1140.10">
    <property type="entry name" value="Cyclic phosphodiesterase"/>
    <property type="match status" value="1"/>
</dbReference>
<evidence type="ECO:0000313" key="4">
    <source>
        <dbReference type="Proteomes" id="UP001595455"/>
    </source>
</evidence>
<dbReference type="EMBL" id="PYIX02000025">
    <property type="protein sequence ID" value="RFC82906.1"/>
    <property type="molecule type" value="Genomic_DNA"/>
</dbReference>
<reference evidence="2 3" key="2">
    <citation type="submission" date="2018-08" db="EMBL/GenBank/DDBJ databases">
        <title>The draft genome of Acinetobacter sichuanensis strain WCHAc060041.</title>
        <authorList>
            <person name="Qin J."/>
            <person name="Feng Y."/>
            <person name="Zong Z."/>
        </authorList>
    </citation>
    <scope>NUCLEOTIDE SEQUENCE [LARGE SCALE GENOMIC DNA]</scope>
    <source>
        <strain evidence="2 3">WCHAc060041</strain>
    </source>
</reference>
<dbReference type="Proteomes" id="UP001595455">
    <property type="component" value="Unassembled WGS sequence"/>
</dbReference>
<dbReference type="Proteomes" id="UP000240957">
    <property type="component" value="Unassembled WGS sequence"/>
</dbReference>
<sequence length="209" mass="24715">MLLQPFCTVIPTLSHDYAEWHRGREDYALWYIEITEPKLQHYLQKLREHFSPFLFQPNIRQFHITLFICGFLTEYQPVLNDDFSQQQLSQQIKNLTKQKLGAFKIKTGKIQSFESALFVEILDENNSLSIFRHLFAQNHHEIAALHYVPHITLGLYHSAFTAEKIFEHVKTIEQQQFELDVTHLSFGYYKAKIIQGKLYAEQHIHLGKL</sequence>
<dbReference type="Pfam" id="PF13563">
    <property type="entry name" value="2_5_RNA_ligase2"/>
    <property type="match status" value="1"/>
</dbReference>
<reference evidence="4" key="3">
    <citation type="journal article" date="2019" name="Int. J. Syst. Evol. Microbiol.">
        <title>The Global Catalogue of Microorganisms (GCM) 10K type strain sequencing project: providing services to taxonomists for standard genome sequencing and annotation.</title>
        <authorList>
            <consortium name="The Broad Institute Genomics Platform"/>
            <consortium name="The Broad Institute Genome Sequencing Center for Infectious Disease"/>
            <person name="Wu L."/>
            <person name="Ma J."/>
        </authorList>
    </citation>
    <scope>NUCLEOTIDE SEQUENCE [LARGE SCALE GENOMIC DNA]</scope>
    <source>
        <strain evidence="4">KCTC 62575</strain>
    </source>
</reference>
<dbReference type="AlphaFoldDB" id="A0A371YN54"/>
<reference evidence="1" key="4">
    <citation type="submission" date="2024-09" db="EMBL/GenBank/DDBJ databases">
        <authorList>
            <person name="Sun Q."/>
            <person name="Mori K."/>
        </authorList>
    </citation>
    <scope>NUCLEOTIDE SEQUENCE</scope>
    <source>
        <strain evidence="1">KCTC 62575</strain>
    </source>
</reference>
<keyword evidence="2" id="KW-0436">Ligase</keyword>
<accession>A0A371YN54</accession>
<protein>
    <submittedName>
        <fullName evidence="2">2'-5' RNA ligase family protein</fullName>
    </submittedName>
</protein>
<dbReference type="OrthoDB" id="5540889at2"/>
<organism evidence="2 3">
    <name type="scientific">Acinetobacter sichuanensis</name>
    <dbReference type="NCBI Taxonomy" id="2136183"/>
    <lineage>
        <taxon>Bacteria</taxon>
        <taxon>Pseudomonadati</taxon>
        <taxon>Pseudomonadota</taxon>
        <taxon>Gammaproteobacteria</taxon>
        <taxon>Moraxellales</taxon>
        <taxon>Moraxellaceae</taxon>
        <taxon>Acinetobacter</taxon>
    </lineage>
</organism>
<dbReference type="GO" id="GO:0016874">
    <property type="term" value="F:ligase activity"/>
    <property type="evidence" value="ECO:0007669"/>
    <property type="project" value="UniProtKB-KW"/>
</dbReference>
<evidence type="ECO:0000313" key="2">
    <source>
        <dbReference type="EMBL" id="RFC82906.1"/>
    </source>
</evidence>
<evidence type="ECO:0000313" key="3">
    <source>
        <dbReference type="Proteomes" id="UP000240957"/>
    </source>
</evidence>
<dbReference type="InterPro" id="IPR009097">
    <property type="entry name" value="Cyclic_Pdiesterase"/>
</dbReference>
<comment type="caution">
    <text evidence="2">The sequence shown here is derived from an EMBL/GenBank/DDBJ whole genome shotgun (WGS) entry which is preliminary data.</text>
</comment>
<dbReference type="SUPFAM" id="SSF55144">
    <property type="entry name" value="LigT-like"/>
    <property type="match status" value="1"/>
</dbReference>
<evidence type="ECO:0000313" key="1">
    <source>
        <dbReference type="EMBL" id="MFC2995680.1"/>
    </source>
</evidence>
<dbReference type="EMBL" id="JBHRSF010000034">
    <property type="protein sequence ID" value="MFC2995680.1"/>
    <property type="molecule type" value="Genomic_DNA"/>
</dbReference>
<gene>
    <name evidence="1" type="ORF">ACFODO_10435</name>
    <name evidence="2" type="ORF">C9E89_014395</name>
</gene>
<name>A0A371YN54_9GAMM</name>
<dbReference type="RefSeq" id="WP_107008974.1">
    <property type="nucleotide sequence ID" value="NZ_JBHRSF010000034.1"/>
</dbReference>